<dbReference type="InterPro" id="IPR050593">
    <property type="entry name" value="LovG"/>
</dbReference>
<dbReference type="PANTHER" id="PTHR48070:SF7">
    <property type="entry name" value="SERINE HYDROLASE FSH DOMAIN-CONTAINING PROTEIN-RELATED"/>
    <property type="match status" value="1"/>
</dbReference>
<feature type="domain" description="Serine hydrolase" evidence="2">
    <location>
        <begin position="2"/>
        <end position="194"/>
    </location>
</feature>
<dbReference type="GO" id="GO:0016787">
    <property type="term" value="F:hydrolase activity"/>
    <property type="evidence" value="ECO:0007669"/>
    <property type="project" value="UniProtKB-KW"/>
</dbReference>
<evidence type="ECO:0000256" key="1">
    <source>
        <dbReference type="ARBA" id="ARBA00022801"/>
    </source>
</evidence>
<dbReference type="GO" id="GO:0005737">
    <property type="term" value="C:cytoplasm"/>
    <property type="evidence" value="ECO:0007669"/>
    <property type="project" value="TreeGrafter"/>
</dbReference>
<dbReference type="Gene3D" id="3.40.50.1820">
    <property type="entry name" value="alpha/beta hydrolase"/>
    <property type="match status" value="1"/>
</dbReference>
<dbReference type="AlphaFoldDB" id="A0A1W2TRJ5"/>
<reference evidence="3" key="1">
    <citation type="submission" date="2016-03" db="EMBL/GenBank/DDBJ databases">
        <title>Draft genome sequence of Rosellinia necatrix.</title>
        <authorList>
            <person name="Kanematsu S."/>
        </authorList>
    </citation>
    <scope>NUCLEOTIDE SEQUENCE [LARGE SCALE GENOMIC DNA]</scope>
    <source>
        <strain evidence="3">W97</strain>
    </source>
</reference>
<evidence type="ECO:0000313" key="4">
    <source>
        <dbReference type="Proteomes" id="UP000054516"/>
    </source>
</evidence>
<dbReference type="InterPro" id="IPR005645">
    <property type="entry name" value="FSH-like_dom"/>
</dbReference>
<dbReference type="GO" id="GO:0019748">
    <property type="term" value="P:secondary metabolic process"/>
    <property type="evidence" value="ECO:0007669"/>
    <property type="project" value="TreeGrafter"/>
</dbReference>
<dbReference type="Pfam" id="PF03959">
    <property type="entry name" value="FSH1"/>
    <property type="match status" value="1"/>
</dbReference>
<dbReference type="OrthoDB" id="414698at2759"/>
<evidence type="ECO:0000259" key="2">
    <source>
        <dbReference type="Pfam" id="PF03959"/>
    </source>
</evidence>
<gene>
    <name evidence="3" type="ORF">SAMD00023353_1501640</name>
</gene>
<proteinExistence type="predicted"/>
<dbReference type="Proteomes" id="UP000054516">
    <property type="component" value="Unassembled WGS sequence"/>
</dbReference>
<organism evidence="3">
    <name type="scientific">Rosellinia necatrix</name>
    <name type="common">White root-rot fungus</name>
    <dbReference type="NCBI Taxonomy" id="77044"/>
    <lineage>
        <taxon>Eukaryota</taxon>
        <taxon>Fungi</taxon>
        <taxon>Dikarya</taxon>
        <taxon>Ascomycota</taxon>
        <taxon>Pezizomycotina</taxon>
        <taxon>Sordariomycetes</taxon>
        <taxon>Xylariomycetidae</taxon>
        <taxon>Xylariales</taxon>
        <taxon>Xylariaceae</taxon>
        <taxon>Rosellinia</taxon>
    </lineage>
</organism>
<keyword evidence="4" id="KW-1185">Reference proteome</keyword>
<accession>A0A1W2TRJ5</accession>
<name>A0A1W2TRJ5_ROSNE</name>
<keyword evidence="1 3" id="KW-0378">Hydrolase</keyword>
<dbReference type="OMA" id="YVHDRGH"/>
<dbReference type="InterPro" id="IPR029058">
    <property type="entry name" value="AB_hydrolase_fold"/>
</dbReference>
<dbReference type="EMBL" id="DF977460">
    <property type="protein sequence ID" value="GAP91100.1"/>
    <property type="molecule type" value="Genomic_DNA"/>
</dbReference>
<protein>
    <submittedName>
        <fullName evidence="3">Putative serine hydrolase FSH</fullName>
    </submittedName>
</protein>
<dbReference type="SUPFAM" id="SSF53474">
    <property type="entry name" value="alpha/beta-Hydrolases"/>
    <property type="match status" value="1"/>
</dbReference>
<dbReference type="GO" id="GO:0005634">
    <property type="term" value="C:nucleus"/>
    <property type="evidence" value="ECO:0007669"/>
    <property type="project" value="TreeGrafter"/>
</dbReference>
<sequence length="218" mass="23990">MHFLCLHGRGTNSKVFEMQTAAIRYELGDHHTYDFVEGVVPWETDPEIKHLLPGGSDTYTYFDYTSEKSTRKAVDDFEMFLQTDGPYDGVIAFSQAASLVGTWMLRRVKRGGDLGFKCAIFLSAALLPYDVVQLEKGCLHLVTTSEVGEAISIPTAHVWGEEDQFSSTAKDFTNLCKSDVKSVLVHKGGHEVPGGSSREAVSRAVNIIRRAIQLSAAA</sequence>
<evidence type="ECO:0000313" key="3">
    <source>
        <dbReference type="EMBL" id="GAP91100.1"/>
    </source>
</evidence>
<dbReference type="PANTHER" id="PTHR48070">
    <property type="entry name" value="ESTERASE OVCA2"/>
    <property type="match status" value="1"/>
</dbReference>